<gene>
    <name evidence="2" type="ORF">ANN_20051</name>
</gene>
<feature type="region of interest" description="Disordered" evidence="1">
    <location>
        <begin position="558"/>
        <end position="588"/>
    </location>
</feature>
<feature type="region of interest" description="Disordered" evidence="1">
    <location>
        <begin position="230"/>
        <end position="294"/>
    </location>
</feature>
<sequence>MSPSNVIKLPNIRTTDEENWTLTLREDQRLRVFENKVLRKIFGAKRDEVTGEWRKLHNAELHALYTSPDIIRNINSRRLRWAGHVARMGESRNAYRVLVGRPEGKRPLGRPRRRWEDNIKMDLREVGYDGRDWINLAQNRDQWRAYVRAAMNLRVRSSCDCECCACDAYRVTAQKQPTEQQDIHMCSNLIMDGTEVVHSAGTKSAASPCNTTTSPLSSPSCSSPCDAATALNSGASPEDDDDDGDISVGCPSPALSGPPADDGKITPPESSSSSSSSCFSSSRTTVADPHSEETIDEDDYFKPLKKLKMMQINKVVMAAHKQPATSVAVKHASNAVAGVKSFSILDILNHRPRTTSDSNPARIVRPWDLDTSNGVASPHHRPKSADLCYASETLSSTCSSGRSSIASDCCTSPDIINCTITSSPTTSQQARHHAVVGQHHRHFSTTQRASSSAKSSSASGSAKTPNTSPLDALFQMTSKTFEELNGEAVSELMFNDISYDKKSTLHTRSTHGITSLNWCQHKDGSPANTIQDTTSKADKFVTSILVDRFGIRGGDLGNRGRSERWWRKAEEGGKREEQEEKKKVGVKN</sequence>
<name>A0ABQ8SC00_PERAM</name>
<accession>A0ABQ8SC00</accession>
<protein>
    <submittedName>
        <fullName evidence="2">Uncharacterized protein</fullName>
    </submittedName>
</protein>
<evidence type="ECO:0000313" key="2">
    <source>
        <dbReference type="EMBL" id="KAJ4431453.1"/>
    </source>
</evidence>
<reference evidence="2 3" key="1">
    <citation type="journal article" date="2022" name="Allergy">
        <title>Genome assembly and annotation of Periplaneta americana reveal a comprehensive cockroach allergen profile.</title>
        <authorList>
            <person name="Wang L."/>
            <person name="Xiong Q."/>
            <person name="Saelim N."/>
            <person name="Wang L."/>
            <person name="Nong W."/>
            <person name="Wan A.T."/>
            <person name="Shi M."/>
            <person name="Liu X."/>
            <person name="Cao Q."/>
            <person name="Hui J.H.L."/>
            <person name="Sookrung N."/>
            <person name="Leung T.F."/>
            <person name="Tungtrongchitr A."/>
            <person name="Tsui S.K.W."/>
        </authorList>
    </citation>
    <scope>NUCLEOTIDE SEQUENCE [LARGE SCALE GENOMIC DNA]</scope>
    <source>
        <strain evidence="2">PWHHKU_190912</strain>
    </source>
</reference>
<dbReference type="EMBL" id="JAJSOF020000031">
    <property type="protein sequence ID" value="KAJ4431453.1"/>
    <property type="molecule type" value="Genomic_DNA"/>
</dbReference>
<feature type="compositionally biased region" description="Low complexity" evidence="1">
    <location>
        <begin position="449"/>
        <end position="463"/>
    </location>
</feature>
<feature type="compositionally biased region" description="Basic residues" evidence="1">
    <location>
        <begin position="430"/>
        <end position="443"/>
    </location>
</feature>
<dbReference type="PANTHER" id="PTHR47027:SF20">
    <property type="entry name" value="REVERSE TRANSCRIPTASE-LIKE PROTEIN WITH RNA-DIRECTED DNA POLYMERASE DOMAIN"/>
    <property type="match status" value="1"/>
</dbReference>
<evidence type="ECO:0000313" key="3">
    <source>
        <dbReference type="Proteomes" id="UP001148838"/>
    </source>
</evidence>
<proteinExistence type="predicted"/>
<feature type="region of interest" description="Disordered" evidence="1">
    <location>
        <begin position="429"/>
        <end position="470"/>
    </location>
</feature>
<evidence type="ECO:0000256" key="1">
    <source>
        <dbReference type="SAM" id="MobiDB-lite"/>
    </source>
</evidence>
<feature type="compositionally biased region" description="Low complexity" evidence="1">
    <location>
        <begin position="270"/>
        <end position="282"/>
    </location>
</feature>
<comment type="caution">
    <text evidence="2">The sequence shown here is derived from an EMBL/GenBank/DDBJ whole genome shotgun (WGS) entry which is preliminary data.</text>
</comment>
<organism evidence="2 3">
    <name type="scientific">Periplaneta americana</name>
    <name type="common">American cockroach</name>
    <name type="synonym">Blatta americana</name>
    <dbReference type="NCBI Taxonomy" id="6978"/>
    <lineage>
        <taxon>Eukaryota</taxon>
        <taxon>Metazoa</taxon>
        <taxon>Ecdysozoa</taxon>
        <taxon>Arthropoda</taxon>
        <taxon>Hexapoda</taxon>
        <taxon>Insecta</taxon>
        <taxon>Pterygota</taxon>
        <taxon>Neoptera</taxon>
        <taxon>Polyneoptera</taxon>
        <taxon>Dictyoptera</taxon>
        <taxon>Blattodea</taxon>
        <taxon>Blattoidea</taxon>
        <taxon>Blattidae</taxon>
        <taxon>Blattinae</taxon>
        <taxon>Periplaneta</taxon>
    </lineage>
</organism>
<keyword evidence="3" id="KW-1185">Reference proteome</keyword>
<dbReference type="PANTHER" id="PTHR47027">
    <property type="entry name" value="REVERSE TRANSCRIPTASE DOMAIN-CONTAINING PROTEIN"/>
    <property type="match status" value="1"/>
</dbReference>
<dbReference type="Proteomes" id="UP001148838">
    <property type="component" value="Unassembled WGS sequence"/>
</dbReference>